<feature type="region of interest" description="Disordered" evidence="2">
    <location>
        <begin position="270"/>
        <end position="290"/>
    </location>
</feature>
<accession>A0A8C4QS52</accession>
<evidence type="ECO:0000256" key="2">
    <source>
        <dbReference type="SAM" id="MobiDB-lite"/>
    </source>
</evidence>
<dbReference type="GO" id="GO:0005739">
    <property type="term" value="C:mitochondrion"/>
    <property type="evidence" value="ECO:0007669"/>
    <property type="project" value="TreeGrafter"/>
</dbReference>
<feature type="region of interest" description="Disordered" evidence="2">
    <location>
        <begin position="1999"/>
        <end position="2024"/>
    </location>
</feature>
<feature type="compositionally biased region" description="Polar residues" evidence="2">
    <location>
        <begin position="1372"/>
        <end position="1387"/>
    </location>
</feature>
<name>A0A8C4QS52_EPTBU</name>
<feature type="region of interest" description="Disordered" evidence="2">
    <location>
        <begin position="1731"/>
        <end position="1763"/>
    </location>
</feature>
<dbReference type="PANTHER" id="PTHR15489:SF2">
    <property type="entry name" value="CASP8-ASSOCIATED PROTEIN 2"/>
    <property type="match status" value="1"/>
</dbReference>
<dbReference type="OMA" id="ACFNENA"/>
<feature type="compositionally biased region" description="Basic and acidic residues" evidence="2">
    <location>
        <begin position="538"/>
        <end position="556"/>
    </location>
</feature>
<organism evidence="3 4">
    <name type="scientific">Eptatretus burgeri</name>
    <name type="common">Inshore hagfish</name>
    <dbReference type="NCBI Taxonomy" id="7764"/>
    <lineage>
        <taxon>Eukaryota</taxon>
        <taxon>Metazoa</taxon>
        <taxon>Chordata</taxon>
        <taxon>Craniata</taxon>
        <taxon>Vertebrata</taxon>
        <taxon>Cyclostomata</taxon>
        <taxon>Myxini</taxon>
        <taxon>Myxiniformes</taxon>
        <taxon>Myxinidae</taxon>
        <taxon>Eptatretinae</taxon>
        <taxon>Eptatretus</taxon>
    </lineage>
</organism>
<feature type="compositionally biased region" description="Polar residues" evidence="2">
    <location>
        <begin position="2008"/>
        <end position="2023"/>
    </location>
</feature>
<feature type="region of interest" description="Disordered" evidence="2">
    <location>
        <begin position="2232"/>
        <end position="2252"/>
    </location>
</feature>
<reference evidence="3" key="2">
    <citation type="submission" date="2025-09" db="UniProtKB">
        <authorList>
            <consortium name="Ensembl"/>
        </authorList>
    </citation>
    <scope>IDENTIFICATION</scope>
</reference>
<dbReference type="GO" id="GO:0036337">
    <property type="term" value="P:Fas signaling pathway"/>
    <property type="evidence" value="ECO:0007669"/>
    <property type="project" value="TreeGrafter"/>
</dbReference>
<feature type="compositionally biased region" description="Basic and acidic residues" evidence="2">
    <location>
        <begin position="1738"/>
        <end position="1748"/>
    </location>
</feature>
<evidence type="ECO:0000313" key="3">
    <source>
        <dbReference type="Ensembl" id="ENSEBUP00000018647.1"/>
    </source>
</evidence>
<proteinExistence type="predicted"/>
<feature type="compositionally biased region" description="Basic and acidic residues" evidence="2">
    <location>
        <begin position="585"/>
        <end position="652"/>
    </location>
</feature>
<feature type="compositionally biased region" description="Low complexity" evidence="2">
    <location>
        <begin position="1395"/>
        <end position="1405"/>
    </location>
</feature>
<feature type="compositionally biased region" description="Polar residues" evidence="2">
    <location>
        <begin position="1749"/>
        <end position="1760"/>
    </location>
</feature>
<feature type="region of interest" description="Disordered" evidence="2">
    <location>
        <begin position="2141"/>
        <end position="2164"/>
    </location>
</feature>
<feature type="compositionally biased region" description="Polar residues" evidence="2">
    <location>
        <begin position="557"/>
        <end position="584"/>
    </location>
</feature>
<dbReference type="GO" id="GO:0016605">
    <property type="term" value="C:PML body"/>
    <property type="evidence" value="ECO:0007669"/>
    <property type="project" value="TreeGrafter"/>
</dbReference>
<dbReference type="GeneTree" id="ENSGT01140000286270"/>
<dbReference type="InterPro" id="IPR039674">
    <property type="entry name" value="FLASH"/>
</dbReference>
<feature type="region of interest" description="Disordered" evidence="2">
    <location>
        <begin position="949"/>
        <end position="984"/>
    </location>
</feature>
<evidence type="ECO:0000256" key="1">
    <source>
        <dbReference type="SAM" id="Coils"/>
    </source>
</evidence>
<feature type="region of interest" description="Disordered" evidence="2">
    <location>
        <begin position="520"/>
        <end position="675"/>
    </location>
</feature>
<reference evidence="3" key="1">
    <citation type="submission" date="2025-08" db="UniProtKB">
        <authorList>
            <consortium name="Ensembl"/>
        </authorList>
    </citation>
    <scope>IDENTIFICATION</scope>
</reference>
<dbReference type="GO" id="GO:0008625">
    <property type="term" value="P:extrinsic apoptotic signaling pathway via death domain receptors"/>
    <property type="evidence" value="ECO:0007669"/>
    <property type="project" value="TreeGrafter"/>
</dbReference>
<feature type="compositionally biased region" description="Low complexity" evidence="2">
    <location>
        <begin position="525"/>
        <end position="537"/>
    </location>
</feature>
<protein>
    <submittedName>
        <fullName evidence="3">Uncharacterized protein</fullName>
    </submittedName>
</protein>
<evidence type="ECO:0000313" key="4">
    <source>
        <dbReference type="Proteomes" id="UP000694388"/>
    </source>
</evidence>
<feature type="region of interest" description="Disordered" evidence="2">
    <location>
        <begin position="441"/>
        <end position="490"/>
    </location>
</feature>
<feature type="compositionally biased region" description="Polar residues" evidence="2">
    <location>
        <begin position="715"/>
        <end position="727"/>
    </location>
</feature>
<keyword evidence="4" id="KW-1185">Reference proteome</keyword>
<dbReference type="PANTHER" id="PTHR15489">
    <property type="entry name" value="CASPASE 8 ASSOCIATED PROTEIN 2"/>
    <property type="match status" value="1"/>
</dbReference>
<dbReference type="Ensembl" id="ENSEBUT00000019223.1">
    <property type="protein sequence ID" value="ENSEBUP00000018647.1"/>
    <property type="gene ID" value="ENSEBUG00000011643.1"/>
</dbReference>
<feature type="compositionally biased region" description="Polar residues" evidence="2">
    <location>
        <begin position="475"/>
        <end position="489"/>
    </location>
</feature>
<feature type="compositionally biased region" description="Low complexity" evidence="2">
    <location>
        <begin position="2146"/>
        <end position="2157"/>
    </location>
</feature>
<feature type="region of interest" description="Disordered" evidence="2">
    <location>
        <begin position="715"/>
        <end position="891"/>
    </location>
</feature>
<sequence>MEPDGRVDEGGEAGEPTTKVTEGGHGMVADEVSFDLFDEVLVEASTARQHAYDEVLHKLEGMQRQLQEYKDQASQLESSSSTLQFENSQLKLNISALYKTAKAEIRRKDAEIRMLNSRLASLTYFGREHQKVTTRYSSLPSTCQRSPRLSCQHLVNEQDAQDYHSIQGFSVESFVSLPGNNSLTTSQMSLPPSHLSSKELCTINKNESQEKDIEDSQRVPIASLTPRQVTISTSDDFGKVSLQTPNNKCISKRQDELCFNTLEYQSGSSLKSLAVEQPASASTTTEEHRDSLDLEQKMLMRVNGMHETCPSDGTNDLPNRLQALSLNHDGGTLASQCQTASGVGRMKENWNKVSKTKDADTFLDFNTRNISRINMGEKRKRYFKNGGNIGGMMIKSKQEQNRDVEIICDGGRERKEKNRRDVQKCRETSCVSKWKSATKRCRDSERESESTGGDVCKRTKGSSTLNSRDKPRWSPTLNTTNKAVESSTLSRDKIKEHSTFSKVDKTKESSILIIKEKAKENTTLSSSVEAKESSTSSSRDKVREGSTSSSRDKVRESSTSSSRDNARDNSTSSSRDNVRESSTSIRRDKVRERSTSSSRDKARESSTSIRRDKARESSISSSRDKVRESSTSISRDKARESLTSSSRDKVRESSTSSRGDIARESSNLSSNDKANYSTTLCSRTKATEIASLYFKNKMEETAALDARCIIKKGLTSDSGGTVEQGPTSGAGEMAEEGPTSGAGETAEESPTSSTGETAEEGPTSCVGETAEEGPTSGAGEAAEEGPTLGTGETAEEGPTSCAEETAEEGPTSCTGETAEEGPTLGARETAKEGPTSGARETAEEGLTSCARETAEEGPASGAGETAEEGLMSGAGETAEEGQTSGTRETAGETAEEFLTFGAGETAEVGLTLGTKETAEDGPILAAGETAEEGPISSAGETAEVGITSGAKETAEEGPTSGARVTAEEGPTSGGGEMVEGSANENQQIQADEGKFMPHVSIVGMNSDTCVLESQNRNNNKGEDDEQNDSLAGSAGQFVTCLIEMQATTINSSNSCTQGSSLANPPKDELSSIKAKLEQDEGCIIVSNDKQTTMDVEDGGKGDNCNWKIGITSIGMEDGIASGKGHSAMAEKAFMGSEKVIAESPIVGQCNIVQLLDENKVVEINLTNPKMDFMTSLSLTVSPLKQKEKHLSTILASSAKPQGLMPSGGGHKCGGQELRKMTTGNCGSEMTAGLEHEKRNLFEKSDFYDNGKKVDKNHLNNTPSCQLPSVSENVQNNSNMHCQNDILERNETSDIEEGELVSDSEEEFSLFVQSKCIVNTLSSQNKNRNGTSSKQHLWVVNHQDKMKENQSFDHYRTGSEASHYTKKKEHLRSSQNSKHLQENASCWSSPVEAPCRSMSRSSAPRRSVPFEEPWRSVPFKAPRRPAPVEATRQHVRLAAPRRVALRSARDEGPQRLTSLGLEPFTCLDVIDNHGDGSLAKISEIYNDQVQTKNHASKKQYDDNRQQAGGFSTTVMSALQAARDVVQRHYSKLRKQFECERFWGILRLASREFPTNLEILDWRSHEALRCQILTLIQQTVGNLKKSKCIEQVLQDKPCDMKVLLFKIIQKELDSMFNIVQNLLLSVCPSGHAAKQIQEQRTRQLRVSFVNDESAEGPLPQQSFCIDNGACDNSKKKLTVLPAESVRNNPANEPNDVLRICYDKGFGDMNTYRIPKLSKKELPEMSCQNACRPLAKKHNKPPMEKSKRHSEVASSKLNVSTDEQQWKQKELLPKGPEMQFKPMIGSSEQHSNNLVPTSVTMVDYTVDMDSCDSLLAQRLWDTGDIEIDGCPATPGKSMFGPTSSEIKNTPASVESVSFSIFPEQVMGEAFKALVRATESQQQAIKPVLAHPFGNARCVGSVSKIRGCAESFLRSEQGRLPIISTILQADLELSHSLLSPLKDSLLFEPSHDSKCNNTSGAGLTKVLPEACFNENAQFEPDMITEDMSPIKDVVSLKEAEIPEGTDKRTDVNRQNGLTTNNPAQSQDAEMMRKCTKEPFGTLDLQQVIGSCMAKSKKVTSDNQQAFAFRRSKVCLMDHCGSEDFLTVETKTENDSVTAENVKVTSECVIKPSLTRQKGATLKTMEGGTGDDRLSDSIMLNNHINSLQTKSPSPHSALPSPSTTIEESNFTPCPATVEATVVQTRSPNMSTMVHRSKRSASVADHECSGVQNCSLCTKMTANRCKIPKGIPQFLSHQDRDQHKTLGSYDGEKNATPSKVLPANNVVIENGERLVKWTR</sequence>
<dbReference type="GO" id="GO:0003714">
    <property type="term" value="F:transcription corepressor activity"/>
    <property type="evidence" value="ECO:0007669"/>
    <property type="project" value="TreeGrafter"/>
</dbReference>
<feature type="compositionally biased region" description="Polar residues" evidence="2">
    <location>
        <begin position="653"/>
        <end position="675"/>
    </location>
</feature>
<keyword evidence="1" id="KW-0175">Coiled coil</keyword>
<feature type="coiled-coil region" evidence="1">
    <location>
        <begin position="52"/>
        <end position="118"/>
    </location>
</feature>
<dbReference type="Proteomes" id="UP000694388">
    <property type="component" value="Unplaced"/>
</dbReference>
<feature type="region of interest" description="Disordered" evidence="2">
    <location>
        <begin position="1348"/>
        <end position="1405"/>
    </location>
</feature>
<feature type="region of interest" description="Disordered" evidence="2">
    <location>
        <begin position="1"/>
        <end position="25"/>
    </location>
</feature>